<proteinExistence type="predicted"/>
<comment type="caution">
    <text evidence="1">The sequence shown here is derived from an EMBL/GenBank/DDBJ whole genome shotgun (WGS) entry which is preliminary data.</text>
</comment>
<accession>A0ACA9QCF6</accession>
<dbReference type="EMBL" id="CAJVPT010049449">
    <property type="protein sequence ID" value="CAG8743991.1"/>
    <property type="molecule type" value="Genomic_DNA"/>
</dbReference>
<evidence type="ECO:0000313" key="1">
    <source>
        <dbReference type="EMBL" id="CAG8743991.1"/>
    </source>
</evidence>
<gene>
    <name evidence="1" type="ORF">ACOLOM_LOCUS12331</name>
</gene>
<feature type="non-terminal residue" evidence="1">
    <location>
        <position position="231"/>
    </location>
</feature>
<dbReference type="Proteomes" id="UP000789525">
    <property type="component" value="Unassembled WGS sequence"/>
</dbReference>
<name>A0ACA9QCF6_9GLOM</name>
<reference evidence="1" key="1">
    <citation type="submission" date="2021-06" db="EMBL/GenBank/DDBJ databases">
        <authorList>
            <person name="Kallberg Y."/>
            <person name="Tangrot J."/>
            <person name="Rosling A."/>
        </authorList>
    </citation>
    <scope>NUCLEOTIDE SEQUENCE</scope>
    <source>
        <strain evidence="1">CL356</strain>
    </source>
</reference>
<keyword evidence="2" id="KW-1185">Reference proteome</keyword>
<sequence>VSSLIIGGGNSVFRRWRRLSIINMHPLRAVNVNWNQALCNPTPNLRFLRIHGLHFEKPILPYAPSLEENKVTFETAFGVEPQVRKKLSKPRPSTDPSSALMRPKTPNSDTGTATNFTTSGRLTEEGETSEAYRMTPITSQPLARQPPWQQHQGQTLQPPSPQQSESNQRWSSIGLAILIFLDITLWWRSYTRPSYSPPSCSSSFNMSPIQLPQEQRRVSTNEAVLHVYLEV</sequence>
<evidence type="ECO:0000313" key="2">
    <source>
        <dbReference type="Proteomes" id="UP000789525"/>
    </source>
</evidence>
<protein>
    <submittedName>
        <fullName evidence="1">15619_t:CDS:1</fullName>
    </submittedName>
</protein>
<feature type="non-terminal residue" evidence="1">
    <location>
        <position position="1"/>
    </location>
</feature>
<organism evidence="1 2">
    <name type="scientific">Acaulospora colombiana</name>
    <dbReference type="NCBI Taxonomy" id="27376"/>
    <lineage>
        <taxon>Eukaryota</taxon>
        <taxon>Fungi</taxon>
        <taxon>Fungi incertae sedis</taxon>
        <taxon>Mucoromycota</taxon>
        <taxon>Glomeromycotina</taxon>
        <taxon>Glomeromycetes</taxon>
        <taxon>Diversisporales</taxon>
        <taxon>Acaulosporaceae</taxon>
        <taxon>Acaulospora</taxon>
    </lineage>
</organism>